<dbReference type="Proteomes" id="UP001212602">
    <property type="component" value="Unassembled WGS sequence"/>
</dbReference>
<protein>
    <submittedName>
        <fullName evidence="2">Alpha/beta fold hydrolase</fullName>
    </submittedName>
</protein>
<dbReference type="PANTHER" id="PTHR43689">
    <property type="entry name" value="HYDROLASE"/>
    <property type="match status" value="1"/>
</dbReference>
<proteinExistence type="predicted"/>
<sequence>MSATPTTDHWIDLPEGRLFARQWHGPDAQAAPLLLMHESLGSVELWRGFPAALAEATGRRVLAYDRLGFGQSDARSGLPALDFVAQEAREVLPALRAQLQIERFVALGHSVGGGMAIETAAQMPEACEAVVAIAAQIFPETHTLDGIRAAAPQVRSLEQVAKLARYHGSKAAWVIDAWIDRWLDPAFASWSLQEQLRLVRCPMLAIYGSEDPYCSPTHGRMIETGTAGRALVRTLQGLGHLPHREAPEQVTALIADFLRGALLREA</sequence>
<dbReference type="InterPro" id="IPR029058">
    <property type="entry name" value="AB_hydrolase_fold"/>
</dbReference>
<dbReference type="PANTHER" id="PTHR43689:SF8">
    <property type="entry name" value="ALPHA_BETA-HYDROLASES SUPERFAMILY PROTEIN"/>
    <property type="match status" value="1"/>
</dbReference>
<reference evidence="2" key="1">
    <citation type="submission" date="2023-01" db="EMBL/GenBank/DDBJ databases">
        <title>Xenophilus mangrovi sp. nov., isolated from soil of Mangrove nature reserve.</title>
        <authorList>
            <person name="Xu S."/>
            <person name="Liu Z."/>
            <person name="Xu Y."/>
        </authorList>
    </citation>
    <scope>NUCLEOTIDE SEQUENCE</scope>
    <source>
        <strain evidence="2">YW8</strain>
    </source>
</reference>
<dbReference type="EMBL" id="JAQIPB010000002">
    <property type="protein sequence ID" value="MDA7415743.1"/>
    <property type="molecule type" value="Genomic_DNA"/>
</dbReference>
<dbReference type="InterPro" id="IPR000073">
    <property type="entry name" value="AB_hydrolase_1"/>
</dbReference>
<dbReference type="Gene3D" id="3.40.50.1820">
    <property type="entry name" value="alpha/beta hydrolase"/>
    <property type="match status" value="1"/>
</dbReference>
<dbReference type="PRINTS" id="PR00111">
    <property type="entry name" value="ABHYDROLASE"/>
</dbReference>
<evidence type="ECO:0000313" key="2">
    <source>
        <dbReference type="EMBL" id="MDA7415743.1"/>
    </source>
</evidence>
<keyword evidence="2" id="KW-0378">Hydrolase</keyword>
<organism evidence="2 3">
    <name type="scientific">Xenophilus arseniciresistens</name>
    <dbReference type="NCBI Taxonomy" id="1283306"/>
    <lineage>
        <taxon>Bacteria</taxon>
        <taxon>Pseudomonadati</taxon>
        <taxon>Pseudomonadota</taxon>
        <taxon>Betaproteobacteria</taxon>
        <taxon>Burkholderiales</taxon>
        <taxon>Comamonadaceae</taxon>
        <taxon>Xenophilus</taxon>
    </lineage>
</organism>
<evidence type="ECO:0000313" key="3">
    <source>
        <dbReference type="Proteomes" id="UP001212602"/>
    </source>
</evidence>
<evidence type="ECO:0000259" key="1">
    <source>
        <dbReference type="Pfam" id="PF00561"/>
    </source>
</evidence>
<accession>A0AAE3N6F6</accession>
<comment type="caution">
    <text evidence="2">The sequence shown here is derived from an EMBL/GenBank/DDBJ whole genome shotgun (WGS) entry which is preliminary data.</text>
</comment>
<name>A0AAE3N6F6_9BURK</name>
<feature type="domain" description="AB hydrolase-1" evidence="1">
    <location>
        <begin position="32"/>
        <end position="151"/>
    </location>
</feature>
<dbReference type="GO" id="GO:0016787">
    <property type="term" value="F:hydrolase activity"/>
    <property type="evidence" value="ECO:0007669"/>
    <property type="project" value="UniProtKB-KW"/>
</dbReference>
<dbReference type="AlphaFoldDB" id="A0AAE3N6F6"/>
<dbReference type="SUPFAM" id="SSF53474">
    <property type="entry name" value="alpha/beta-Hydrolases"/>
    <property type="match status" value="1"/>
</dbReference>
<dbReference type="Pfam" id="PF00561">
    <property type="entry name" value="Abhydrolase_1"/>
    <property type="match status" value="1"/>
</dbReference>
<keyword evidence="3" id="KW-1185">Reference proteome</keyword>
<gene>
    <name evidence="2" type="ORF">PGB34_05145</name>
</gene>
<dbReference type="RefSeq" id="WP_271427017.1">
    <property type="nucleotide sequence ID" value="NZ_JAQIPB010000002.1"/>
</dbReference>